<accession>A0ABZ1LHI7</accession>
<dbReference type="GO" id="GO:0004519">
    <property type="term" value="F:endonuclease activity"/>
    <property type="evidence" value="ECO:0007669"/>
    <property type="project" value="UniProtKB-KW"/>
</dbReference>
<gene>
    <name evidence="2" type="ORF">OG814_33280</name>
</gene>
<evidence type="ECO:0000259" key="1">
    <source>
        <dbReference type="SMART" id="SM00507"/>
    </source>
</evidence>
<keyword evidence="2" id="KW-0255">Endonuclease</keyword>
<reference evidence="2 3" key="1">
    <citation type="submission" date="2022-10" db="EMBL/GenBank/DDBJ databases">
        <title>The complete genomes of actinobacterial strains from the NBC collection.</title>
        <authorList>
            <person name="Joergensen T.S."/>
            <person name="Alvarez Arevalo M."/>
            <person name="Sterndorff E.B."/>
            <person name="Faurdal D."/>
            <person name="Vuksanovic O."/>
            <person name="Mourched A.-S."/>
            <person name="Charusanti P."/>
            <person name="Shaw S."/>
            <person name="Blin K."/>
            <person name="Weber T."/>
        </authorList>
    </citation>
    <scope>NUCLEOTIDE SEQUENCE [LARGE SCALE GENOMIC DNA]</scope>
    <source>
        <strain evidence="2 3">NBC_00123</strain>
    </source>
</reference>
<name>A0ABZ1LHI7_9ACTN</name>
<dbReference type="RefSeq" id="WP_406336630.1">
    <property type="nucleotide sequence ID" value="NZ_CP108188.1"/>
</dbReference>
<feature type="domain" description="HNH nuclease" evidence="1">
    <location>
        <begin position="69"/>
        <end position="129"/>
    </location>
</feature>
<dbReference type="InterPro" id="IPR052892">
    <property type="entry name" value="NA-targeting_endonuclease"/>
</dbReference>
<evidence type="ECO:0000313" key="2">
    <source>
        <dbReference type="EMBL" id="WTR73815.1"/>
    </source>
</evidence>
<dbReference type="Pfam" id="PF01844">
    <property type="entry name" value="HNH"/>
    <property type="match status" value="1"/>
</dbReference>
<keyword evidence="3" id="KW-1185">Reference proteome</keyword>
<proteinExistence type="predicted"/>
<dbReference type="InterPro" id="IPR002711">
    <property type="entry name" value="HNH"/>
</dbReference>
<keyword evidence="2" id="KW-0540">Nuclease</keyword>
<dbReference type="Proteomes" id="UP001622594">
    <property type="component" value="Chromosome"/>
</dbReference>
<evidence type="ECO:0000313" key="3">
    <source>
        <dbReference type="Proteomes" id="UP001622594"/>
    </source>
</evidence>
<dbReference type="PANTHER" id="PTHR33877:SF2">
    <property type="entry name" value="OS07G0170200 PROTEIN"/>
    <property type="match status" value="1"/>
</dbReference>
<dbReference type="CDD" id="cd00085">
    <property type="entry name" value="HNHc"/>
    <property type="match status" value="1"/>
</dbReference>
<dbReference type="EMBL" id="CP108188">
    <property type="protein sequence ID" value="WTR73815.1"/>
    <property type="molecule type" value="Genomic_DNA"/>
</dbReference>
<dbReference type="PANTHER" id="PTHR33877">
    <property type="entry name" value="SLL1193 PROTEIN"/>
    <property type="match status" value="1"/>
</dbReference>
<protein>
    <submittedName>
        <fullName evidence="2">HNH endonuclease</fullName>
    </submittedName>
</protein>
<organism evidence="2 3">
    <name type="scientific">Streptomyces zaomyceticus</name>
    <dbReference type="NCBI Taxonomy" id="68286"/>
    <lineage>
        <taxon>Bacteria</taxon>
        <taxon>Bacillati</taxon>
        <taxon>Actinomycetota</taxon>
        <taxon>Actinomycetes</taxon>
        <taxon>Kitasatosporales</taxon>
        <taxon>Streptomycetaceae</taxon>
        <taxon>Streptomyces</taxon>
    </lineage>
</organism>
<keyword evidence="2" id="KW-0378">Hydrolase</keyword>
<sequence>MPERIPERAKWPSIRVFFTTCAVCTTLFATPYTVSTCSKACARVKKRWARREEEHRRRARERQAYVAPVNRQQIFERDRWRCHLCGKKVRRTAPAPHPLSPSIDHVIPLAVGGTHEPANVRTAHFLCNSLKAHRGGGEQLMLIG</sequence>
<dbReference type="SMART" id="SM00507">
    <property type="entry name" value="HNHc"/>
    <property type="match status" value="1"/>
</dbReference>
<dbReference type="Gene3D" id="1.10.30.50">
    <property type="match status" value="1"/>
</dbReference>
<dbReference type="InterPro" id="IPR003615">
    <property type="entry name" value="HNH_nuc"/>
</dbReference>